<evidence type="ECO:0000313" key="1">
    <source>
        <dbReference type="EMBL" id="QPC81688.1"/>
    </source>
</evidence>
<name>A0A7S8IEC5_9CHLR</name>
<accession>A0A7S8IEC5</accession>
<sequence>MTEQTNNTQPRVFKIGTTTIVEDESMSGLDLDAVKQILQRTYPEVAHATVRERTLEDGTHCYDFIPVAGRKG</sequence>
<dbReference type="Proteomes" id="UP000594468">
    <property type="component" value="Chromosome"/>
</dbReference>
<proteinExistence type="predicted"/>
<evidence type="ECO:0000313" key="2">
    <source>
        <dbReference type="Proteomes" id="UP000594468"/>
    </source>
</evidence>
<protein>
    <recommendedName>
        <fullName evidence="3">PRTRC system protein C</fullName>
    </recommendedName>
</protein>
<dbReference type="EMBL" id="CP062983">
    <property type="protein sequence ID" value="QPC81688.1"/>
    <property type="molecule type" value="Genomic_DNA"/>
</dbReference>
<dbReference type="Pfam" id="PF14454">
    <property type="entry name" value="Prok_Ub"/>
    <property type="match status" value="1"/>
</dbReference>
<organism evidence="1 2">
    <name type="scientific">Phototrophicus methaneseepsis</name>
    <dbReference type="NCBI Taxonomy" id="2710758"/>
    <lineage>
        <taxon>Bacteria</taxon>
        <taxon>Bacillati</taxon>
        <taxon>Chloroflexota</taxon>
        <taxon>Candidatus Thermofontia</taxon>
        <taxon>Phototrophicales</taxon>
        <taxon>Phototrophicaceae</taxon>
        <taxon>Phototrophicus</taxon>
    </lineage>
</organism>
<dbReference type="KEGG" id="pmet:G4Y79_18635"/>
<dbReference type="InterPro" id="IPR032866">
    <property type="entry name" value="Prok_Ub"/>
</dbReference>
<keyword evidence="2" id="KW-1185">Reference proteome</keyword>
<gene>
    <name evidence="1" type="ORF">G4Y79_18635</name>
</gene>
<dbReference type="RefSeq" id="WP_195169759.1">
    <property type="nucleotide sequence ID" value="NZ_CP062983.1"/>
</dbReference>
<evidence type="ECO:0008006" key="3">
    <source>
        <dbReference type="Google" id="ProtNLM"/>
    </source>
</evidence>
<dbReference type="AlphaFoldDB" id="A0A7S8IEC5"/>
<reference evidence="1 2" key="1">
    <citation type="submission" date="2020-02" db="EMBL/GenBank/DDBJ databases">
        <authorList>
            <person name="Zheng R.K."/>
            <person name="Sun C.M."/>
        </authorList>
    </citation>
    <scope>NUCLEOTIDE SEQUENCE [LARGE SCALE GENOMIC DNA]</scope>
    <source>
        <strain evidence="2">rifampicinis</strain>
    </source>
</reference>